<evidence type="ECO:0000313" key="2">
    <source>
        <dbReference type="EMBL" id="ROL49970.1"/>
    </source>
</evidence>
<accession>A0A3N0YVH0</accession>
<sequence>MSRRSPYSKGASAQDEFITTAVLLAHRAKALTFVRISCSLSENRGSRKQDLATTKDWQHGTDGPEERNDVDMQRRSATLNTDKRRGY</sequence>
<feature type="region of interest" description="Disordered" evidence="1">
    <location>
        <begin position="42"/>
        <end position="87"/>
    </location>
</feature>
<name>A0A3N0YVH0_ANAGA</name>
<comment type="caution">
    <text evidence="2">The sequence shown here is derived from an EMBL/GenBank/DDBJ whole genome shotgun (WGS) entry which is preliminary data.</text>
</comment>
<gene>
    <name evidence="2" type="ORF">DPX16_6378</name>
</gene>
<dbReference type="Proteomes" id="UP000281406">
    <property type="component" value="Unassembled WGS sequence"/>
</dbReference>
<keyword evidence="3" id="KW-1185">Reference proteome</keyword>
<evidence type="ECO:0000313" key="3">
    <source>
        <dbReference type="Proteomes" id="UP000281406"/>
    </source>
</evidence>
<organism evidence="2 3">
    <name type="scientific">Anabarilius grahami</name>
    <name type="common">Kanglang fish</name>
    <name type="synonym">Barilius grahami</name>
    <dbReference type="NCBI Taxonomy" id="495550"/>
    <lineage>
        <taxon>Eukaryota</taxon>
        <taxon>Metazoa</taxon>
        <taxon>Chordata</taxon>
        <taxon>Craniata</taxon>
        <taxon>Vertebrata</taxon>
        <taxon>Euteleostomi</taxon>
        <taxon>Actinopterygii</taxon>
        <taxon>Neopterygii</taxon>
        <taxon>Teleostei</taxon>
        <taxon>Ostariophysi</taxon>
        <taxon>Cypriniformes</taxon>
        <taxon>Xenocyprididae</taxon>
        <taxon>Xenocypridinae</taxon>
        <taxon>Xenocypridinae incertae sedis</taxon>
        <taxon>Anabarilius</taxon>
    </lineage>
</organism>
<dbReference type="AlphaFoldDB" id="A0A3N0YVH0"/>
<reference evidence="2 3" key="1">
    <citation type="submission" date="2018-10" db="EMBL/GenBank/DDBJ databases">
        <title>Genome assembly for a Yunnan-Guizhou Plateau 3E fish, Anabarilius grahami (Regan), and its evolutionary and genetic applications.</title>
        <authorList>
            <person name="Jiang W."/>
        </authorList>
    </citation>
    <scope>NUCLEOTIDE SEQUENCE [LARGE SCALE GENOMIC DNA]</scope>
    <source>
        <strain evidence="2">AG-KIZ</strain>
        <tissue evidence="2">Muscle</tissue>
    </source>
</reference>
<feature type="compositionally biased region" description="Basic and acidic residues" evidence="1">
    <location>
        <begin position="56"/>
        <end position="74"/>
    </location>
</feature>
<proteinExistence type="predicted"/>
<protein>
    <submittedName>
        <fullName evidence="2">Uncharacterized protein</fullName>
    </submittedName>
</protein>
<dbReference type="EMBL" id="RJVU01024579">
    <property type="protein sequence ID" value="ROL49970.1"/>
    <property type="molecule type" value="Genomic_DNA"/>
</dbReference>
<evidence type="ECO:0000256" key="1">
    <source>
        <dbReference type="SAM" id="MobiDB-lite"/>
    </source>
</evidence>